<comment type="caution">
    <text evidence="6">The sequence shown here is derived from an EMBL/GenBank/DDBJ whole genome shotgun (WGS) entry which is preliminary data.</text>
</comment>
<keyword evidence="1" id="KW-0433">Leucine-rich repeat</keyword>
<accession>A0AAD8YZI4</accession>
<dbReference type="EMBL" id="JAROKS010000022">
    <property type="protein sequence ID" value="KAK1789539.1"/>
    <property type="molecule type" value="Genomic_DNA"/>
</dbReference>
<keyword evidence="7" id="KW-1185">Reference proteome</keyword>
<proteinExistence type="predicted"/>
<dbReference type="InterPro" id="IPR050541">
    <property type="entry name" value="LRR_TM_domain-containing"/>
</dbReference>
<keyword evidence="3" id="KW-0677">Repeat</keyword>
<dbReference type="InterPro" id="IPR001611">
    <property type="entry name" value="Leu-rich_rpt"/>
</dbReference>
<dbReference type="Gene3D" id="3.80.10.10">
    <property type="entry name" value="Ribonuclease Inhibitor"/>
    <property type="match status" value="2"/>
</dbReference>
<evidence type="ECO:0000256" key="4">
    <source>
        <dbReference type="SAM" id="MobiDB-lite"/>
    </source>
</evidence>
<protein>
    <recommendedName>
        <fullName evidence="5">LRRCT domain-containing protein</fullName>
    </recommendedName>
</protein>
<evidence type="ECO:0000259" key="5">
    <source>
        <dbReference type="SMART" id="SM00082"/>
    </source>
</evidence>
<evidence type="ECO:0000256" key="3">
    <source>
        <dbReference type="ARBA" id="ARBA00022737"/>
    </source>
</evidence>
<dbReference type="AlphaFoldDB" id="A0AAD8YZI4"/>
<evidence type="ECO:0000313" key="7">
    <source>
        <dbReference type="Proteomes" id="UP001239994"/>
    </source>
</evidence>
<sequence length="544" mass="61567">VPLSPEQMAALQWNLGKEYCDLCSAVLPARGFHARLGQLAWFYYGEWTCHATPKPQVCMPPAHACSFINRVHVTKACDKIPPVALKRETTAELAAALRLPLPVTALAMRLLTTLPLLVLVLRAAETRKSARSGRGRAHSRANAVKRYVADCKGYVEYGAKFLDCQGHRLTAVLLGWPEDIDHLLLAQNKIQVLQDNTFSHFRKLQSLDLQQNEISLIEEGAFNGLSKLTTLLLQHNRLQVATEAMLIPMARLSHLRLHDNPWRCSCQLDSLVRFLQVPSNRHMGNFAKCAEPTHLWGQHLKQLDATLLCSPEFQPVALPSRPPGIQKHLDATLLCHTYVFPKPLLECKSRGLKTIPADIPASIVKMDLSFNNITHLRPKEFVAVKDLKLLNLSSNGLERIDTDAFAGLLYLRELDLSNNNLRYFSYGVLEDLYYLRILSLGGNPWICDYNIHYLIYWLKHHPAVDYTGLVCSEPHEFQGWPVENYVKTYNAECPKDKQVGSQTDTAQPGLTSQELTAETEEVPDLLPNPLRDRRRKKFEIIRLN</sequence>
<dbReference type="SUPFAM" id="SSF52058">
    <property type="entry name" value="L domain-like"/>
    <property type="match status" value="1"/>
</dbReference>
<dbReference type="InterPro" id="IPR000483">
    <property type="entry name" value="Cys-rich_flank_reg_C"/>
</dbReference>
<dbReference type="PANTHER" id="PTHR24369">
    <property type="entry name" value="ANTIGEN BSP, PUTATIVE-RELATED"/>
    <property type="match status" value="1"/>
</dbReference>
<dbReference type="PROSITE" id="PS51450">
    <property type="entry name" value="LRR"/>
    <property type="match status" value="1"/>
</dbReference>
<keyword evidence="2" id="KW-0732">Signal</keyword>
<gene>
    <name evidence="6" type="ORF">P4O66_015459</name>
</gene>
<dbReference type="InterPro" id="IPR032675">
    <property type="entry name" value="LRR_dom_sf"/>
</dbReference>
<dbReference type="SMART" id="SM00369">
    <property type="entry name" value="LRR_TYP"/>
    <property type="match status" value="5"/>
</dbReference>
<evidence type="ECO:0000256" key="2">
    <source>
        <dbReference type="ARBA" id="ARBA00022729"/>
    </source>
</evidence>
<feature type="compositionally biased region" description="Polar residues" evidence="4">
    <location>
        <begin position="499"/>
        <end position="516"/>
    </location>
</feature>
<feature type="region of interest" description="Disordered" evidence="4">
    <location>
        <begin position="496"/>
        <end position="528"/>
    </location>
</feature>
<evidence type="ECO:0000313" key="6">
    <source>
        <dbReference type="EMBL" id="KAK1789539.1"/>
    </source>
</evidence>
<feature type="non-terminal residue" evidence="6">
    <location>
        <position position="1"/>
    </location>
</feature>
<dbReference type="GO" id="GO:0005886">
    <property type="term" value="C:plasma membrane"/>
    <property type="evidence" value="ECO:0007669"/>
    <property type="project" value="TreeGrafter"/>
</dbReference>
<dbReference type="PANTHER" id="PTHR24369:SF213">
    <property type="entry name" value="INSULIN LIKE GROWTH FACTOR BINDING PROTEIN ACID LABILE SUBUNIT"/>
    <property type="match status" value="1"/>
</dbReference>
<name>A0AAD8YZI4_9TELE</name>
<dbReference type="Proteomes" id="UP001239994">
    <property type="component" value="Unassembled WGS sequence"/>
</dbReference>
<dbReference type="Pfam" id="PF13855">
    <property type="entry name" value="LRR_8"/>
    <property type="match status" value="2"/>
</dbReference>
<reference evidence="6" key="1">
    <citation type="submission" date="2023-03" db="EMBL/GenBank/DDBJ databases">
        <title>Electrophorus voltai genome.</title>
        <authorList>
            <person name="Bian C."/>
        </authorList>
    </citation>
    <scope>NUCLEOTIDE SEQUENCE</scope>
    <source>
        <strain evidence="6">CB-2022</strain>
        <tissue evidence="6">Muscle</tissue>
    </source>
</reference>
<dbReference type="SMART" id="SM00082">
    <property type="entry name" value="LRRCT"/>
    <property type="match status" value="2"/>
</dbReference>
<evidence type="ECO:0000256" key="1">
    <source>
        <dbReference type="ARBA" id="ARBA00022614"/>
    </source>
</evidence>
<organism evidence="6 7">
    <name type="scientific">Electrophorus voltai</name>
    <dbReference type="NCBI Taxonomy" id="2609070"/>
    <lineage>
        <taxon>Eukaryota</taxon>
        <taxon>Metazoa</taxon>
        <taxon>Chordata</taxon>
        <taxon>Craniata</taxon>
        <taxon>Vertebrata</taxon>
        <taxon>Euteleostomi</taxon>
        <taxon>Actinopterygii</taxon>
        <taxon>Neopterygii</taxon>
        <taxon>Teleostei</taxon>
        <taxon>Ostariophysi</taxon>
        <taxon>Gymnotiformes</taxon>
        <taxon>Gymnotoidei</taxon>
        <taxon>Gymnotidae</taxon>
        <taxon>Electrophorus</taxon>
    </lineage>
</organism>
<feature type="domain" description="LRRCT" evidence="5">
    <location>
        <begin position="260"/>
        <end position="310"/>
    </location>
</feature>
<feature type="domain" description="LRRCT" evidence="5">
    <location>
        <begin position="443"/>
        <end position="494"/>
    </location>
</feature>
<dbReference type="InterPro" id="IPR003591">
    <property type="entry name" value="Leu-rich_rpt_typical-subtyp"/>
</dbReference>